<evidence type="ECO:0000256" key="2">
    <source>
        <dbReference type="SAM" id="Phobius"/>
    </source>
</evidence>
<dbReference type="AlphaFoldDB" id="A0A6C0E2A9"/>
<keyword evidence="2" id="KW-0472">Membrane</keyword>
<feature type="transmembrane region" description="Helical" evidence="2">
    <location>
        <begin position="344"/>
        <end position="365"/>
    </location>
</feature>
<keyword evidence="2" id="KW-0812">Transmembrane</keyword>
<sequence length="384" mass="42543">MGDQTVLMNISEISPYLTGFCDLKCDYSFYYVSSSSCTIAPTFSNSLKYFYDSNPNGIPQVLYNGIEYVVSVVSIYSSSIHFFDGNLVEAEICILHKSVSGSGSPLVICIPITSSSGSIPNDKGTKMISQMITGGIDAISLNDTNRTNIDNVISNISSSISNLDSETSQIEGELPKTNKKRDDRQGININNNEGNIKNDLVNLTTQLKTDYFDNALPVKMGNIIYTLDKVIPVNRQFFSYTDTTQNCYFIVYGTDSAIFVDSTVIQSLQETINPVTTTTNSTYNDNMNLYPLFLNKTGATSLLTNNLSDEIYIDCQPTGSSTEQTNVTTSTSTTTEPKSSSTQFFVYVVFFIFVLIAIYMVFSYITHPDKKSFSMSNIKNPFYN</sequence>
<evidence type="ECO:0000256" key="1">
    <source>
        <dbReference type="SAM" id="MobiDB-lite"/>
    </source>
</evidence>
<evidence type="ECO:0000313" key="3">
    <source>
        <dbReference type="EMBL" id="QHT23287.1"/>
    </source>
</evidence>
<feature type="region of interest" description="Disordered" evidence="1">
    <location>
        <begin position="167"/>
        <end position="191"/>
    </location>
</feature>
<organism evidence="3">
    <name type="scientific">viral metagenome</name>
    <dbReference type="NCBI Taxonomy" id="1070528"/>
    <lineage>
        <taxon>unclassified sequences</taxon>
        <taxon>metagenomes</taxon>
        <taxon>organismal metagenomes</taxon>
    </lineage>
</organism>
<feature type="region of interest" description="Disordered" evidence="1">
    <location>
        <begin position="319"/>
        <end position="338"/>
    </location>
</feature>
<feature type="compositionally biased region" description="Basic and acidic residues" evidence="1">
    <location>
        <begin position="173"/>
        <end position="185"/>
    </location>
</feature>
<feature type="compositionally biased region" description="Low complexity" evidence="1">
    <location>
        <begin position="320"/>
        <end position="338"/>
    </location>
</feature>
<keyword evidence="2" id="KW-1133">Transmembrane helix</keyword>
<proteinExistence type="predicted"/>
<dbReference type="EMBL" id="MN739730">
    <property type="protein sequence ID" value="QHT23287.1"/>
    <property type="molecule type" value="Genomic_DNA"/>
</dbReference>
<accession>A0A6C0E2A9</accession>
<reference evidence="3" key="1">
    <citation type="journal article" date="2020" name="Nature">
        <title>Giant virus diversity and host interactions through global metagenomics.</title>
        <authorList>
            <person name="Schulz F."/>
            <person name="Roux S."/>
            <person name="Paez-Espino D."/>
            <person name="Jungbluth S."/>
            <person name="Walsh D.A."/>
            <person name="Denef V.J."/>
            <person name="McMahon K.D."/>
            <person name="Konstantinidis K.T."/>
            <person name="Eloe-Fadrosh E.A."/>
            <person name="Kyrpides N.C."/>
            <person name="Woyke T."/>
        </authorList>
    </citation>
    <scope>NUCLEOTIDE SEQUENCE</scope>
    <source>
        <strain evidence="3">GVMAG-M-3300023179-116</strain>
    </source>
</reference>
<name>A0A6C0E2A9_9ZZZZ</name>
<protein>
    <submittedName>
        <fullName evidence="3">Uncharacterized protein</fullName>
    </submittedName>
</protein>